<dbReference type="AlphaFoldDB" id="A0A450SRD0"/>
<proteinExistence type="predicted"/>
<protein>
    <submittedName>
        <fullName evidence="1">Uncharacterized protein</fullName>
    </submittedName>
</protein>
<evidence type="ECO:0000313" key="1">
    <source>
        <dbReference type="EMBL" id="VFJ56438.1"/>
    </source>
</evidence>
<accession>A0A450SRD0</accession>
<organism evidence="1">
    <name type="scientific">Candidatus Kentrum sp. FW</name>
    <dbReference type="NCBI Taxonomy" id="2126338"/>
    <lineage>
        <taxon>Bacteria</taxon>
        <taxon>Pseudomonadati</taxon>
        <taxon>Pseudomonadota</taxon>
        <taxon>Gammaproteobacteria</taxon>
        <taxon>Candidatus Kentrum</taxon>
    </lineage>
</organism>
<sequence length="65" mass="7500">MTSKADREFSPLMDRILIDAEGHKMEKAVFKRYFKAFLKEEEKIAGKPIGFIGITPLLIFRKVAK</sequence>
<reference evidence="1" key="1">
    <citation type="submission" date="2019-02" db="EMBL/GenBank/DDBJ databases">
        <authorList>
            <person name="Gruber-Vodicka R. H."/>
            <person name="Seah K. B. B."/>
        </authorList>
    </citation>
    <scope>NUCLEOTIDE SEQUENCE</scope>
    <source>
        <strain evidence="1">BECK_BZ106</strain>
    </source>
</reference>
<gene>
    <name evidence="1" type="ORF">BECKFW1821B_GA0114236_102736</name>
</gene>
<dbReference type="EMBL" id="CAADFD010000027">
    <property type="protein sequence ID" value="VFJ56438.1"/>
    <property type="molecule type" value="Genomic_DNA"/>
</dbReference>
<name>A0A450SRD0_9GAMM</name>